<dbReference type="Gene3D" id="6.10.250.3000">
    <property type="match status" value="1"/>
</dbReference>
<gene>
    <name evidence="8" type="ORF">LYPA_23C008897</name>
</gene>
<proteinExistence type="inferred from homology"/>
<dbReference type="GO" id="GO:0045921">
    <property type="term" value="P:positive regulation of exocytosis"/>
    <property type="evidence" value="ECO:0007669"/>
    <property type="project" value="TreeGrafter"/>
</dbReference>
<dbReference type="PANTHER" id="PTHR21469">
    <property type="entry name" value="EXOPHILIN-5"/>
    <property type="match status" value="1"/>
</dbReference>
<feature type="compositionally biased region" description="Polar residues" evidence="6">
    <location>
        <begin position="1004"/>
        <end position="1036"/>
    </location>
</feature>
<dbReference type="GO" id="GO:0005768">
    <property type="term" value="C:endosome"/>
    <property type="evidence" value="ECO:0007669"/>
    <property type="project" value="TreeGrafter"/>
</dbReference>
<feature type="compositionally biased region" description="Polar residues" evidence="6">
    <location>
        <begin position="865"/>
        <end position="874"/>
    </location>
</feature>
<feature type="domain" description="RabBD" evidence="7">
    <location>
        <begin position="7"/>
        <end position="63"/>
    </location>
</feature>
<comment type="catalytic activity">
    <reaction evidence="5">
        <text>L-seryl-[EGF-like domain protein] + UDP-alpha-D-glucose = 3-O-(beta-D-glucosyl)-L-seryl-[EGF-like domain protein] + UDP + H(+)</text>
        <dbReference type="Rhea" id="RHEA:58116"/>
        <dbReference type="Rhea" id="RHEA-COMP:14610"/>
        <dbReference type="Rhea" id="RHEA-COMP:16010"/>
        <dbReference type="ChEBI" id="CHEBI:15378"/>
        <dbReference type="ChEBI" id="CHEBI:29999"/>
        <dbReference type="ChEBI" id="CHEBI:58223"/>
        <dbReference type="ChEBI" id="CHEBI:58885"/>
        <dbReference type="ChEBI" id="CHEBI:140576"/>
    </reaction>
</comment>
<dbReference type="GO" id="GO:0050714">
    <property type="term" value="P:positive regulation of protein secretion"/>
    <property type="evidence" value="ECO:0007669"/>
    <property type="project" value="TreeGrafter"/>
</dbReference>
<evidence type="ECO:0000313" key="8">
    <source>
        <dbReference type="EMBL" id="VFV45655.1"/>
    </source>
</evidence>
<evidence type="ECO:0000313" key="9">
    <source>
        <dbReference type="Proteomes" id="UP000386466"/>
    </source>
</evidence>
<feature type="region of interest" description="Disordered" evidence="6">
    <location>
        <begin position="1748"/>
        <end position="1769"/>
    </location>
</feature>
<organism evidence="8 9">
    <name type="scientific">Lynx pardinus</name>
    <name type="common">Iberian lynx</name>
    <name type="synonym">Felis pardina</name>
    <dbReference type="NCBI Taxonomy" id="191816"/>
    <lineage>
        <taxon>Eukaryota</taxon>
        <taxon>Metazoa</taxon>
        <taxon>Chordata</taxon>
        <taxon>Craniata</taxon>
        <taxon>Vertebrata</taxon>
        <taxon>Euteleostomi</taxon>
        <taxon>Mammalia</taxon>
        <taxon>Eutheria</taxon>
        <taxon>Laurasiatheria</taxon>
        <taxon>Carnivora</taxon>
        <taxon>Feliformia</taxon>
        <taxon>Felidae</taxon>
        <taxon>Felinae</taxon>
        <taxon>Lynx</taxon>
    </lineage>
</organism>
<feature type="region of interest" description="Disordered" evidence="6">
    <location>
        <begin position="620"/>
        <end position="639"/>
    </location>
</feature>
<dbReference type="InterPro" id="IPR013783">
    <property type="entry name" value="Ig-like_fold"/>
</dbReference>
<evidence type="ECO:0000256" key="5">
    <source>
        <dbReference type="ARBA" id="ARBA00049246"/>
    </source>
</evidence>
<keyword evidence="9" id="KW-1185">Reference proteome</keyword>
<feature type="compositionally biased region" description="Polar residues" evidence="6">
    <location>
        <begin position="714"/>
        <end position="741"/>
    </location>
</feature>
<feature type="compositionally biased region" description="Polar residues" evidence="6">
    <location>
        <begin position="98"/>
        <end position="113"/>
    </location>
</feature>
<dbReference type="Proteomes" id="UP000386466">
    <property type="component" value="Unassembled WGS sequence"/>
</dbReference>
<feature type="region of interest" description="Disordered" evidence="6">
    <location>
        <begin position="90"/>
        <end position="117"/>
    </location>
</feature>
<accession>A0A485PHK0</accession>
<feature type="region of interest" description="Disordered" evidence="6">
    <location>
        <begin position="351"/>
        <end position="386"/>
    </location>
</feature>
<comment type="pathway">
    <text evidence="2">Protein modification.</text>
</comment>
<dbReference type="InterPro" id="IPR010911">
    <property type="entry name" value="Rab_BD"/>
</dbReference>
<feature type="compositionally biased region" description="Basic and acidic residues" evidence="6">
    <location>
        <begin position="952"/>
        <end position="983"/>
    </location>
</feature>
<dbReference type="InterPro" id="IPR006598">
    <property type="entry name" value="CAP10"/>
</dbReference>
<dbReference type="InterPro" id="IPR014756">
    <property type="entry name" value="Ig_E-set"/>
</dbReference>
<feature type="region of interest" description="Disordered" evidence="6">
    <location>
        <begin position="1078"/>
        <end position="1097"/>
    </location>
</feature>
<feature type="compositionally biased region" description="Polar residues" evidence="6">
    <location>
        <begin position="358"/>
        <end position="382"/>
    </location>
</feature>
<evidence type="ECO:0000256" key="2">
    <source>
        <dbReference type="ARBA" id="ARBA00043952"/>
    </source>
</evidence>
<feature type="compositionally biased region" description="Basic and acidic residues" evidence="6">
    <location>
        <begin position="1759"/>
        <end position="1769"/>
    </location>
</feature>
<reference evidence="8 9" key="1">
    <citation type="submission" date="2019-01" db="EMBL/GenBank/DDBJ databases">
        <authorList>
            <person name="Alioto T."/>
            <person name="Alioto T."/>
        </authorList>
    </citation>
    <scope>NUCLEOTIDE SEQUENCE [LARGE SCALE GENOMIC DNA]</scope>
</reference>
<feature type="compositionally biased region" description="Low complexity" evidence="6">
    <location>
        <begin position="888"/>
        <end position="903"/>
    </location>
</feature>
<evidence type="ECO:0000256" key="1">
    <source>
        <dbReference type="ARBA" id="ARBA00006063"/>
    </source>
</evidence>
<dbReference type="Pfam" id="PF05686">
    <property type="entry name" value="Glyco_transf_90"/>
    <property type="match status" value="2"/>
</dbReference>
<evidence type="ECO:0000256" key="3">
    <source>
        <dbReference type="ARBA" id="ARBA00045447"/>
    </source>
</evidence>
<sequence>MTKVPQGFDFSFLNDEEARKILQVLERNEELQRADKDRISKLQKTKRDIRWLQGVTGEWFEEIQRKKFCNETDVSQMLKQPLTYRLRKGMAENDRVELQTSGSKTTPHQRNPMSVSSRLSFRSSFSSLFSFRKSRRETSKLLSPAQKGCDSHAGPSVSVRRTATQAKIHSSPLENQPVDSVFVPGRAGMREGSGMPPWDASLLENEFFQVLDDLDNKLAQEQCPSSGNTTAPLNYGSRAQCSHFYSRGNTHGNITGRYQNHHNGASNMSIYDILRPGTPREGFKTFSPRTKTIYDMYRTREPRLSKEDYVQKNSFGSTSLCFDSRQPSTSPATIYFTTRSLHFPTITQNKSGFIPPRHQQSPKRTPLSSIIWNRSDSSGGRQSQEEFLGAPSPMEIDSADQYVYPRCFQENRRYEFYRSQSVYQGVHLDACMDNAMSPDPFENSENMPFYHQEHPFARSFSSNTFGRNREQRFKQSPLWGQHEEHPFWSDFPQSRHPFTSHRDSEMISMEVSAGHSHSIHSQHWGSFSPGYKTNIFRDHEETHLWQFDSQTTTLESTEVSRGNESQTTHFSMPNVCPGTGPSYHSTSGRSVCQQGGPPTEVHLDKEPYSFGNTQTTLASSFNTSFPPIPDDRGNPQRPSFQNPTVAVHKIKPASLPIKSYTEVTVAKSDSVDSPPLTESPPSILVTQVTKEKVLKESHREEDKQLHKMDRTHMTSEVPQPVSQTVTSNHASDVQNPLSQDSAKGKGFAFNASTTASSKRSPGVISRKESPKIHISHREQSNELKKDKNHTGDRKLGSATSLAFIQERTTASWPSPGQGCHQEVRASTEAISGIIKNNHWSSEPADGQKAQSAEKPAISDTKEEQGTTSPSTSCSKPAARHKIPRDSSDLSSGILPGSSPSNNSFLDTPAIPSTTVFSRKSPSGKDPSPGERAQKDNDSKDQSDQFALSPSENPKRNDECVLVHNEAADVAKWRSHSPFKDGKGKGKVRRRIASLEKLSKMESRSAPTSDNSSSVEMNQSNSKPPEVHTTSCSSPTKSARFLISNRKSESKIMASPCRNEPLPFQVKNNVEHPAGKYTLNKFGPSSSESESKCSKAVSDSVPVAPEATEKVTSLKNSGFASVRKGPLPFLIKRAVSCPSGVPDASDGRDKREECLVSNTDASAVTLKPWEAIISPLENNSPVSDLSSPKRHHQKEYFPECTEKDGKIAASGTGLFSLSNEDPLPFSSDASRKERGKTLRKFKTTSTFSVSGDEDNVKCLEVVSVYYTLPRKYSKKFSNILEKYTRYIDSLTESTKVETETFPNAFEKEKLNYSTQEQSGTPSSEGLKMLVTSAQEKTHCLSRTSENMTASQLPSIWPSEPTLQEVDSTEARVSLHKGESKTGEISPDNFAKTPLGQTLFKVVIKSLSPKELVRIHVPKPLDRNDGTFLVRYRMYETVSEGLKIEVLYGDEHVAQSPYILKGPVYHEYCECPEEDPQAWQKTLSCPTKEPQIAKDFASFPSINLQQMLNEVPKRFGDERGAIVHYTILNNHIYRRSLGKYTDFKMFSDEILLSLARKVLLPDIEFYINLGDWPLEHRKVNETPGPLPIISWCGSLDSRDIILPTYDISHSTLEAMRGVTNDLLSIQGNTGPSWINKTEKAFFRGRDSREERLQLVQMSKENPELLDAGITGYFFFQEKEKELGKAKLIGFFDFFKENDEEAKKIAKEGQLSARDLLQPHRLYCYYYRVFREYAERQSSKPEIRDGMELVAQPGDDTSVCQCHRERPSREEL</sequence>
<feature type="compositionally biased region" description="Polar residues" evidence="6">
    <location>
        <begin position="910"/>
        <end position="920"/>
    </location>
</feature>
<dbReference type="SMART" id="SM00672">
    <property type="entry name" value="CAP10"/>
    <property type="match status" value="1"/>
</dbReference>
<dbReference type="PANTHER" id="PTHR21469:SF4">
    <property type="entry name" value="EXOPHILIN-5"/>
    <property type="match status" value="1"/>
</dbReference>
<feature type="region of interest" description="Disordered" evidence="6">
    <location>
        <begin position="668"/>
        <end position="794"/>
    </location>
</feature>
<feature type="compositionally biased region" description="Basic and acidic residues" evidence="6">
    <location>
        <begin position="689"/>
        <end position="713"/>
    </location>
</feature>
<evidence type="ECO:0000256" key="6">
    <source>
        <dbReference type="SAM" id="MobiDB-lite"/>
    </source>
</evidence>
<comment type="catalytic activity">
    <reaction evidence="4">
        <text>L-seryl-[EGF-like domain protein] + UDP-alpha-D-xylose = 3-O-(beta-D-xylosyl)-L-seryl-[EGF-like domain protein] + UDP + H(+)</text>
        <dbReference type="Rhea" id="RHEA:62016"/>
        <dbReference type="Rhea" id="RHEA-COMP:16010"/>
        <dbReference type="Rhea" id="RHEA-COMP:16011"/>
        <dbReference type="ChEBI" id="CHEBI:15378"/>
        <dbReference type="ChEBI" id="CHEBI:29999"/>
        <dbReference type="ChEBI" id="CHEBI:57632"/>
        <dbReference type="ChEBI" id="CHEBI:58223"/>
        <dbReference type="ChEBI" id="CHEBI:132085"/>
    </reaction>
</comment>
<feature type="compositionally biased region" description="Basic and acidic residues" evidence="6">
    <location>
        <begin position="992"/>
        <end position="1002"/>
    </location>
</feature>
<dbReference type="EMBL" id="CAAGRJ010037883">
    <property type="protein sequence ID" value="VFV45655.1"/>
    <property type="molecule type" value="Genomic_DNA"/>
</dbReference>
<feature type="compositionally biased region" description="Basic and acidic residues" evidence="6">
    <location>
        <begin position="927"/>
        <end position="942"/>
    </location>
</feature>
<comment type="function">
    <text evidence="3">Protein glucosyltransferase that catalyzes the transfer of glucose from UDP-glucose to a serine residue within the consensus sequence peptide C-X-N-T-X-G-S-F-X-C. Can also catalyze the transfer of xylose from UDP-xylose but less efficiently. Specifically targets extracellular EGF repeats of proteins such as NOTCH1, NOTCH3, FBN1, FBN2 and LTBP1. May regulate the transport of NOTCH1 and NOTCH3 to the plasma membrane and thereby the Notch signaling pathway.</text>
</comment>
<dbReference type="SUPFAM" id="SSF81296">
    <property type="entry name" value="E set domains"/>
    <property type="match status" value="1"/>
</dbReference>
<dbReference type="Gene3D" id="2.60.40.10">
    <property type="entry name" value="Immunoglobulins"/>
    <property type="match status" value="1"/>
</dbReference>
<dbReference type="GO" id="GO:0071985">
    <property type="term" value="P:multivesicular body sorting pathway"/>
    <property type="evidence" value="ECO:0007669"/>
    <property type="project" value="TreeGrafter"/>
</dbReference>
<feature type="region of interest" description="Disordered" evidence="6">
    <location>
        <begin position="837"/>
        <end position="1037"/>
    </location>
</feature>
<evidence type="ECO:0000256" key="4">
    <source>
        <dbReference type="ARBA" id="ARBA00047553"/>
    </source>
</evidence>
<evidence type="ECO:0000259" key="7">
    <source>
        <dbReference type="PROSITE" id="PS50916"/>
    </source>
</evidence>
<dbReference type="UniPathway" id="UPA00378"/>
<feature type="compositionally biased region" description="Polar residues" evidence="6">
    <location>
        <begin position="750"/>
        <end position="759"/>
    </location>
</feature>
<name>A0A485PHK0_LYNPA</name>
<feature type="compositionally biased region" description="Basic and acidic residues" evidence="6">
    <location>
        <begin position="765"/>
        <end position="794"/>
    </location>
</feature>
<dbReference type="GO" id="GO:0031267">
    <property type="term" value="F:small GTPase binding"/>
    <property type="evidence" value="ECO:0007669"/>
    <property type="project" value="InterPro"/>
</dbReference>
<dbReference type="GO" id="GO:0006886">
    <property type="term" value="P:intracellular protein transport"/>
    <property type="evidence" value="ECO:0007669"/>
    <property type="project" value="InterPro"/>
</dbReference>
<dbReference type="PROSITE" id="PS50916">
    <property type="entry name" value="RABBD"/>
    <property type="match status" value="1"/>
</dbReference>
<protein>
    <submittedName>
        <fullName evidence="8">Kdel motif-containing protein 2</fullName>
    </submittedName>
</protein>
<comment type="similarity">
    <text evidence="1">Belongs to the KDELC family.</text>
</comment>
<dbReference type="InterPro" id="IPR039916">
    <property type="entry name" value="EXPH5"/>
</dbReference>